<feature type="transmembrane region" description="Helical" evidence="5">
    <location>
        <begin position="372"/>
        <end position="399"/>
    </location>
</feature>
<dbReference type="GO" id="GO:0055085">
    <property type="term" value="P:transmembrane transport"/>
    <property type="evidence" value="ECO:0007669"/>
    <property type="project" value="InterPro"/>
</dbReference>
<dbReference type="PANTHER" id="PTHR42744">
    <property type="entry name" value="BINDING-PROTEIN-DEPENDENT TRANSPORT SYSTEMS INNER MEMBRANE COMPONENT"/>
    <property type="match status" value="1"/>
</dbReference>
<reference evidence="7" key="1">
    <citation type="journal article" date="2015" name="ISME J.">
        <title>Draft Genome Sequence of Streptomyces incarnatus NRRL8089, which Produces the Nucleoside Antibiotic Sinefungin.</title>
        <authorList>
            <person name="Oshima K."/>
            <person name="Hattori M."/>
            <person name="Shimizu H."/>
            <person name="Fukuda K."/>
            <person name="Nemoto M."/>
            <person name="Inagaki K."/>
            <person name="Tamura T."/>
        </authorList>
    </citation>
    <scope>NUCLEOTIDE SEQUENCE</scope>
    <source>
        <strain evidence="7">FACHB-1375</strain>
    </source>
</reference>
<dbReference type="Proteomes" id="UP000641646">
    <property type="component" value="Unassembled WGS sequence"/>
</dbReference>
<feature type="transmembrane region" description="Helical" evidence="5">
    <location>
        <begin position="23"/>
        <end position="42"/>
    </location>
</feature>
<evidence type="ECO:0000256" key="2">
    <source>
        <dbReference type="ARBA" id="ARBA00022692"/>
    </source>
</evidence>
<dbReference type="InterPro" id="IPR000515">
    <property type="entry name" value="MetI-like"/>
</dbReference>
<feature type="transmembrane region" description="Helical" evidence="5">
    <location>
        <begin position="134"/>
        <end position="157"/>
    </location>
</feature>
<feature type="transmembrane region" description="Helical" evidence="5">
    <location>
        <begin position="440"/>
        <end position="465"/>
    </location>
</feature>
<feature type="transmembrane region" description="Helical" evidence="5">
    <location>
        <begin position="411"/>
        <end position="434"/>
    </location>
</feature>
<comment type="subcellular location">
    <subcellularLocation>
        <location evidence="5">Cell membrane</location>
        <topology evidence="5">Multi-pass membrane protein</topology>
    </subcellularLocation>
    <subcellularLocation>
        <location evidence="1">Membrane</location>
        <topology evidence="1">Multi-pass membrane protein</topology>
    </subcellularLocation>
</comment>
<gene>
    <name evidence="7" type="ORF">H6G03_34745</name>
</gene>
<feature type="transmembrane region" description="Helical" evidence="5">
    <location>
        <begin position="334"/>
        <end position="352"/>
    </location>
</feature>
<evidence type="ECO:0000259" key="6">
    <source>
        <dbReference type="PROSITE" id="PS50928"/>
    </source>
</evidence>
<keyword evidence="8" id="KW-1185">Reference proteome</keyword>
<dbReference type="RefSeq" id="WP_190475204.1">
    <property type="nucleotide sequence ID" value="NZ_JACJPW010000171.1"/>
</dbReference>
<protein>
    <submittedName>
        <fullName evidence="7">ABC transporter permease subunit</fullName>
    </submittedName>
</protein>
<dbReference type="Gene3D" id="1.10.3720.10">
    <property type="entry name" value="MetI-like"/>
    <property type="match status" value="2"/>
</dbReference>
<proteinExistence type="inferred from homology"/>
<organism evidence="7 8">
    <name type="scientific">Aerosakkonema funiforme FACHB-1375</name>
    <dbReference type="NCBI Taxonomy" id="2949571"/>
    <lineage>
        <taxon>Bacteria</taxon>
        <taxon>Bacillati</taxon>
        <taxon>Cyanobacteriota</taxon>
        <taxon>Cyanophyceae</taxon>
        <taxon>Oscillatoriophycideae</taxon>
        <taxon>Aerosakkonematales</taxon>
        <taxon>Aerosakkonemataceae</taxon>
        <taxon>Aerosakkonema</taxon>
    </lineage>
</organism>
<evidence type="ECO:0000313" key="7">
    <source>
        <dbReference type="EMBL" id="MBD2186159.1"/>
    </source>
</evidence>
<name>A0A926ZKW8_9CYAN</name>
<feature type="transmembrane region" description="Helical" evidence="5">
    <location>
        <begin position="544"/>
        <end position="564"/>
    </location>
</feature>
<evidence type="ECO:0000256" key="3">
    <source>
        <dbReference type="ARBA" id="ARBA00022989"/>
    </source>
</evidence>
<feature type="transmembrane region" description="Helical" evidence="5">
    <location>
        <begin position="93"/>
        <end position="122"/>
    </location>
</feature>
<dbReference type="SUPFAM" id="SSF161098">
    <property type="entry name" value="MetI-like"/>
    <property type="match status" value="2"/>
</dbReference>
<evidence type="ECO:0000256" key="4">
    <source>
        <dbReference type="ARBA" id="ARBA00023136"/>
    </source>
</evidence>
<evidence type="ECO:0000256" key="5">
    <source>
        <dbReference type="RuleBase" id="RU363032"/>
    </source>
</evidence>
<dbReference type="CDD" id="cd06261">
    <property type="entry name" value="TM_PBP2"/>
    <property type="match status" value="2"/>
</dbReference>
<evidence type="ECO:0000313" key="8">
    <source>
        <dbReference type="Proteomes" id="UP000641646"/>
    </source>
</evidence>
<dbReference type="InterPro" id="IPR035906">
    <property type="entry name" value="MetI-like_sf"/>
</dbReference>
<feature type="domain" description="ABC transmembrane type-1" evidence="6">
    <location>
        <begin position="373"/>
        <end position="563"/>
    </location>
</feature>
<feature type="transmembrane region" description="Helical" evidence="5">
    <location>
        <begin position="178"/>
        <end position="208"/>
    </location>
</feature>
<feature type="transmembrane region" description="Helical" evidence="5">
    <location>
        <begin position="236"/>
        <end position="258"/>
    </location>
</feature>
<keyword evidence="5" id="KW-0813">Transport</keyword>
<reference evidence="7" key="2">
    <citation type="submission" date="2020-08" db="EMBL/GenBank/DDBJ databases">
        <authorList>
            <person name="Chen M."/>
            <person name="Teng W."/>
            <person name="Zhao L."/>
            <person name="Hu C."/>
            <person name="Zhou Y."/>
            <person name="Han B."/>
            <person name="Song L."/>
            <person name="Shu W."/>
        </authorList>
    </citation>
    <scope>NUCLEOTIDE SEQUENCE</scope>
    <source>
        <strain evidence="7">FACHB-1375</strain>
    </source>
</reference>
<keyword evidence="3 5" id="KW-1133">Transmembrane helix</keyword>
<keyword evidence="2 5" id="KW-0812">Transmembrane</keyword>
<sequence>MTRPLTPANQTLNRIGWTWQDGLLLLLIFVMAVAIVKTGSQFTGPFDASLKISTDLSVLPGYTAQTLVRMAIAYFLSLSFTLIYAYIAYRFSLAALILIPLLDILQSIPVLSFLPGVVLALITLFPGQQIGVELAAILLIFTGMAWNMIFSFYQSLCSIPRELKEAARIYRLNLWQRFWTLELPAGAIGLVWNSVMSVAGGWFFLIAIESFTLKDKDFRLPGLGSFLATAASEGNFWAIGWGLAVLVSIILIIDFFVWRPLIAWAEKFKFQTVEATNAPQSAVLDFLRRSPTLRIISERFWQPLQSAVDRGLVRAFPVSNLPANPPGRFAPIRWLNWLFVSGAAIIVLWGTWEAVLLLRVLTLADWQKVIVGAVLTALRVICALALSLVWTVPVGVAIGRNPRLAQILQPLVQIAASVPATALFPVLLLALIHVGGGLQIGSIALMMLGTMWYILFNVIAGAQAIPAELFEAAFVYKLSILERWRTLILPGIFPYLITGIITAVGGAWNASIVSEYVHFRGQVVTTIGLGETISQATATGNFPLLLAATTVMSVLVVLTNRLVWRPLYKLAQEKYQLLI</sequence>
<dbReference type="GO" id="GO:0005886">
    <property type="term" value="C:plasma membrane"/>
    <property type="evidence" value="ECO:0007669"/>
    <property type="project" value="UniProtKB-SubCell"/>
</dbReference>
<evidence type="ECO:0000256" key="1">
    <source>
        <dbReference type="ARBA" id="ARBA00004141"/>
    </source>
</evidence>
<comment type="similarity">
    <text evidence="5">Belongs to the binding-protein-dependent transport system permease family.</text>
</comment>
<accession>A0A926ZKW8</accession>
<dbReference type="EMBL" id="JACJPW010000171">
    <property type="protein sequence ID" value="MBD2186159.1"/>
    <property type="molecule type" value="Genomic_DNA"/>
</dbReference>
<dbReference type="PROSITE" id="PS50928">
    <property type="entry name" value="ABC_TM1"/>
    <property type="match status" value="2"/>
</dbReference>
<dbReference type="PANTHER" id="PTHR42744:SF1">
    <property type="entry name" value="BINDING-PROTEIN-DEPENDENT TRANSPORT SYSTEMS INNER MEMBRANE COMPONENT"/>
    <property type="match status" value="1"/>
</dbReference>
<feature type="transmembrane region" description="Helical" evidence="5">
    <location>
        <begin position="62"/>
        <end position="86"/>
    </location>
</feature>
<comment type="caution">
    <text evidence="7">The sequence shown here is derived from an EMBL/GenBank/DDBJ whole genome shotgun (WGS) entry which is preliminary data.</text>
</comment>
<feature type="transmembrane region" description="Helical" evidence="5">
    <location>
        <begin position="486"/>
        <end position="508"/>
    </location>
</feature>
<dbReference type="Pfam" id="PF00528">
    <property type="entry name" value="BPD_transp_1"/>
    <property type="match status" value="2"/>
</dbReference>
<keyword evidence="4 5" id="KW-0472">Membrane</keyword>
<feature type="domain" description="ABC transmembrane type-1" evidence="6">
    <location>
        <begin position="63"/>
        <end position="262"/>
    </location>
</feature>
<dbReference type="AlphaFoldDB" id="A0A926ZKW8"/>